<accession>A0A2G9TDQ8</accession>
<evidence type="ECO:0000313" key="2">
    <source>
        <dbReference type="EMBL" id="PIO56085.1"/>
    </source>
</evidence>
<dbReference type="Gene3D" id="3.40.50.10190">
    <property type="entry name" value="BRCT domain"/>
    <property type="match status" value="1"/>
</dbReference>
<evidence type="ECO:0000313" key="3">
    <source>
        <dbReference type="Proteomes" id="UP000230423"/>
    </source>
</evidence>
<sequence>LAALAFYFQKRKQHHSLFSKVGKIFVCDGCAPPTSDIEWMITESGGEITNNPCECALVVAPHDHSLEIMCSEDVEFPPPVVVEKYILDCISENKLLEIEGYMEHDVVDEIC</sequence>
<dbReference type="CDD" id="cd17751">
    <property type="entry name" value="BRCT_microcephalin_rpt3"/>
    <property type="match status" value="1"/>
</dbReference>
<dbReference type="PROSITE" id="PS50172">
    <property type="entry name" value="BRCT"/>
    <property type="match status" value="1"/>
</dbReference>
<reference evidence="2 3" key="1">
    <citation type="submission" date="2015-09" db="EMBL/GenBank/DDBJ databases">
        <title>Draft genome of the parasitic nematode Teladorsagia circumcincta isolate WARC Sus (inbred).</title>
        <authorList>
            <person name="Mitreva M."/>
        </authorList>
    </citation>
    <scope>NUCLEOTIDE SEQUENCE [LARGE SCALE GENOMIC DNA]</scope>
    <source>
        <strain evidence="2 3">S</strain>
    </source>
</reference>
<feature type="non-terminal residue" evidence="2">
    <location>
        <position position="1"/>
    </location>
</feature>
<dbReference type="Proteomes" id="UP000230423">
    <property type="component" value="Unassembled WGS sequence"/>
</dbReference>
<organism evidence="2 3">
    <name type="scientific">Teladorsagia circumcincta</name>
    <name type="common">Brown stomach worm</name>
    <name type="synonym">Ostertagia circumcincta</name>
    <dbReference type="NCBI Taxonomy" id="45464"/>
    <lineage>
        <taxon>Eukaryota</taxon>
        <taxon>Metazoa</taxon>
        <taxon>Ecdysozoa</taxon>
        <taxon>Nematoda</taxon>
        <taxon>Chromadorea</taxon>
        <taxon>Rhabditida</taxon>
        <taxon>Rhabditina</taxon>
        <taxon>Rhabditomorpha</taxon>
        <taxon>Strongyloidea</taxon>
        <taxon>Trichostrongylidae</taxon>
        <taxon>Teladorsagia</taxon>
    </lineage>
</organism>
<evidence type="ECO:0000259" key="1">
    <source>
        <dbReference type="PROSITE" id="PS50172"/>
    </source>
</evidence>
<dbReference type="InterPro" id="IPR001357">
    <property type="entry name" value="BRCT_dom"/>
</dbReference>
<keyword evidence="3" id="KW-1185">Reference proteome</keyword>
<dbReference type="AlphaFoldDB" id="A0A2G9TDQ8"/>
<dbReference type="SUPFAM" id="SSF52113">
    <property type="entry name" value="BRCT domain"/>
    <property type="match status" value="1"/>
</dbReference>
<dbReference type="OrthoDB" id="2384350at2759"/>
<name>A0A2G9TDQ8_TELCI</name>
<protein>
    <recommendedName>
        <fullName evidence="1">BRCT domain-containing protein</fullName>
    </recommendedName>
</protein>
<dbReference type="InterPro" id="IPR036420">
    <property type="entry name" value="BRCT_dom_sf"/>
</dbReference>
<dbReference type="EMBL" id="KZ383067">
    <property type="protein sequence ID" value="PIO56085.1"/>
    <property type="molecule type" value="Genomic_DNA"/>
</dbReference>
<proteinExistence type="predicted"/>
<feature type="domain" description="BRCT" evidence="1">
    <location>
        <begin position="1"/>
        <end position="103"/>
    </location>
</feature>
<gene>
    <name evidence="2" type="ORF">TELCIR_22520</name>
</gene>
<dbReference type="Pfam" id="PF16589">
    <property type="entry name" value="BRCT_2"/>
    <property type="match status" value="1"/>
</dbReference>